<dbReference type="PANTHER" id="PTHR42855">
    <property type="entry name" value="ABC TRANSPORTER ATP-BINDING SUBUNIT"/>
    <property type="match status" value="1"/>
</dbReference>
<sequence>MDLATKLQVIDLRSTFLTGRANLLRPRGVLPIPSNTFVKTTAGTIFNNSRRKSLSISSKLPVVNGETAEMEGFEYSSRFRLENVSKSYKGVMVLKDVSLEVKKGEKVGLVGENGVGKMTQLKIISDLEEPEFMSAYKEEMEVAGRLEKVQKTIEKSVDEDP</sequence>
<accession>A0ABS8SVS0</accession>
<evidence type="ECO:0000259" key="1">
    <source>
        <dbReference type="Pfam" id="PF00005"/>
    </source>
</evidence>
<evidence type="ECO:0000313" key="2">
    <source>
        <dbReference type="EMBL" id="MCD7463132.1"/>
    </source>
</evidence>
<dbReference type="Pfam" id="PF00005">
    <property type="entry name" value="ABC_tran"/>
    <property type="match status" value="1"/>
</dbReference>
<name>A0ABS8SVS0_DATST</name>
<dbReference type="EMBL" id="JACEIK010000867">
    <property type="protein sequence ID" value="MCD7463132.1"/>
    <property type="molecule type" value="Genomic_DNA"/>
</dbReference>
<evidence type="ECO:0000313" key="3">
    <source>
        <dbReference type="Proteomes" id="UP000823775"/>
    </source>
</evidence>
<dbReference type="SUPFAM" id="SSF52540">
    <property type="entry name" value="P-loop containing nucleoside triphosphate hydrolases"/>
    <property type="match status" value="1"/>
</dbReference>
<dbReference type="InterPro" id="IPR051309">
    <property type="entry name" value="ABCF_ATPase"/>
</dbReference>
<comment type="caution">
    <text evidence="2">The sequence shown here is derived from an EMBL/GenBank/DDBJ whole genome shotgun (WGS) entry which is preliminary data.</text>
</comment>
<protein>
    <recommendedName>
        <fullName evidence="1">ABC transporter domain-containing protein</fullName>
    </recommendedName>
</protein>
<reference evidence="2 3" key="1">
    <citation type="journal article" date="2021" name="BMC Genomics">
        <title>Datura genome reveals duplications of psychoactive alkaloid biosynthetic genes and high mutation rate following tissue culture.</title>
        <authorList>
            <person name="Rajewski A."/>
            <person name="Carter-House D."/>
            <person name="Stajich J."/>
            <person name="Litt A."/>
        </authorList>
    </citation>
    <scope>NUCLEOTIDE SEQUENCE [LARGE SCALE GENOMIC DNA]</scope>
    <source>
        <strain evidence="2">AR-01</strain>
    </source>
</reference>
<organism evidence="2 3">
    <name type="scientific">Datura stramonium</name>
    <name type="common">Jimsonweed</name>
    <name type="synonym">Common thornapple</name>
    <dbReference type="NCBI Taxonomy" id="4076"/>
    <lineage>
        <taxon>Eukaryota</taxon>
        <taxon>Viridiplantae</taxon>
        <taxon>Streptophyta</taxon>
        <taxon>Embryophyta</taxon>
        <taxon>Tracheophyta</taxon>
        <taxon>Spermatophyta</taxon>
        <taxon>Magnoliopsida</taxon>
        <taxon>eudicotyledons</taxon>
        <taxon>Gunneridae</taxon>
        <taxon>Pentapetalae</taxon>
        <taxon>asterids</taxon>
        <taxon>lamiids</taxon>
        <taxon>Solanales</taxon>
        <taxon>Solanaceae</taxon>
        <taxon>Solanoideae</taxon>
        <taxon>Datureae</taxon>
        <taxon>Datura</taxon>
    </lineage>
</organism>
<dbReference type="Gene3D" id="3.40.50.300">
    <property type="entry name" value="P-loop containing nucleotide triphosphate hydrolases"/>
    <property type="match status" value="1"/>
</dbReference>
<dbReference type="Proteomes" id="UP000823775">
    <property type="component" value="Unassembled WGS sequence"/>
</dbReference>
<dbReference type="InterPro" id="IPR027417">
    <property type="entry name" value="P-loop_NTPase"/>
</dbReference>
<gene>
    <name evidence="2" type="ORF">HAX54_050016</name>
</gene>
<dbReference type="PANTHER" id="PTHR42855:SF1">
    <property type="entry name" value="ABC TRANSPORTER DOMAIN-CONTAINING PROTEIN"/>
    <property type="match status" value="1"/>
</dbReference>
<feature type="domain" description="ABC transporter" evidence="1">
    <location>
        <begin position="94"/>
        <end position="131"/>
    </location>
</feature>
<keyword evidence="3" id="KW-1185">Reference proteome</keyword>
<proteinExistence type="predicted"/>
<dbReference type="InterPro" id="IPR003439">
    <property type="entry name" value="ABC_transporter-like_ATP-bd"/>
</dbReference>